<dbReference type="EC" id="3.1.-.-" evidence="5"/>
<gene>
    <name evidence="7" type="ORF">CLI86_10605</name>
</gene>
<accession>A0A2A6E6M5</accession>
<evidence type="ECO:0000256" key="1">
    <source>
        <dbReference type="ARBA" id="ARBA00022490"/>
    </source>
</evidence>
<dbReference type="InterPro" id="IPR012337">
    <property type="entry name" value="RNaseH-like_sf"/>
</dbReference>
<comment type="similarity">
    <text evidence="5">Belongs to the YqgF HJR family.</text>
</comment>
<dbReference type="EMBL" id="NSLJ01000031">
    <property type="protein sequence ID" value="PDP42977.1"/>
    <property type="molecule type" value="Genomic_DNA"/>
</dbReference>
<keyword evidence="3 5" id="KW-0540">Nuclease</keyword>
<dbReference type="GeneID" id="34759811"/>
<dbReference type="CDD" id="cd16964">
    <property type="entry name" value="YqgF"/>
    <property type="match status" value="1"/>
</dbReference>
<dbReference type="NCBIfam" id="TIGR00250">
    <property type="entry name" value="RNAse_H_YqgF"/>
    <property type="match status" value="1"/>
</dbReference>
<dbReference type="SMART" id="SM00732">
    <property type="entry name" value="YqgFc"/>
    <property type="match status" value="1"/>
</dbReference>
<feature type="domain" description="YqgF/RNase H-like" evidence="6">
    <location>
        <begin position="2"/>
        <end position="100"/>
    </location>
</feature>
<evidence type="ECO:0000256" key="4">
    <source>
        <dbReference type="ARBA" id="ARBA00022801"/>
    </source>
</evidence>
<dbReference type="OMA" id="MAFQTMI"/>
<dbReference type="PANTHER" id="PTHR33317:SF4">
    <property type="entry name" value="POLYNUCLEOTIDYL TRANSFERASE, RIBONUCLEASE H-LIKE SUPERFAMILY PROTEIN"/>
    <property type="match status" value="1"/>
</dbReference>
<dbReference type="Gene3D" id="3.30.420.140">
    <property type="entry name" value="YqgF/RNase H-like domain"/>
    <property type="match status" value="1"/>
</dbReference>
<evidence type="ECO:0000256" key="2">
    <source>
        <dbReference type="ARBA" id="ARBA00022517"/>
    </source>
</evidence>
<dbReference type="Pfam" id="PF03652">
    <property type="entry name" value="RuvX"/>
    <property type="match status" value="1"/>
</dbReference>
<comment type="subcellular location">
    <subcellularLocation>
        <location evidence="5">Cytoplasm</location>
    </subcellularLocation>
</comment>
<sequence>MGRIMAVDYGQKRTGLAVTDMLKMIANRLTVVSSREATGYIARYVSQEPVDLIVVGYPKQMNNEPSENMKRVEAFVAQLTKTLPSIPVEYYDERFTSIMAQRALIDGGLKKKKRQDKGLVDEISAVLILQGFLERLRNKR</sequence>
<keyword evidence="2 5" id="KW-0690">Ribosome biogenesis</keyword>
<keyword evidence="4 5" id="KW-0378">Hydrolase</keyword>
<dbReference type="GO" id="GO:0004518">
    <property type="term" value="F:nuclease activity"/>
    <property type="evidence" value="ECO:0007669"/>
    <property type="project" value="UniProtKB-KW"/>
</dbReference>
<evidence type="ECO:0000256" key="5">
    <source>
        <dbReference type="HAMAP-Rule" id="MF_00651"/>
    </source>
</evidence>
<reference evidence="7 8" key="1">
    <citation type="submission" date="2017-09" db="EMBL/GenBank/DDBJ databases">
        <title>Phase variable restriction modification systems are present in the genome sequences of periodontal pathogens Prevotella intermedia, Tannerella forsythia and Porphyromonas gingivalis.</title>
        <authorList>
            <person name="Haigh R.D."/>
            <person name="Crawford L."/>
            <person name="Ralph J."/>
            <person name="Wanford J."/>
            <person name="Vartoukian S.R."/>
            <person name="Hijazib K."/>
            <person name="Wade W."/>
            <person name="Oggioni M.R."/>
        </authorList>
    </citation>
    <scope>NUCLEOTIDE SEQUENCE [LARGE SCALE GENOMIC DNA]</scope>
    <source>
        <strain evidence="7 8">WW11663</strain>
    </source>
</reference>
<dbReference type="GO" id="GO:0000967">
    <property type="term" value="P:rRNA 5'-end processing"/>
    <property type="evidence" value="ECO:0007669"/>
    <property type="project" value="UniProtKB-UniRule"/>
</dbReference>
<dbReference type="GO" id="GO:0016788">
    <property type="term" value="F:hydrolase activity, acting on ester bonds"/>
    <property type="evidence" value="ECO:0007669"/>
    <property type="project" value="UniProtKB-UniRule"/>
</dbReference>
<dbReference type="InterPro" id="IPR006641">
    <property type="entry name" value="YqgF/RNaseH-like_dom"/>
</dbReference>
<name>A0A2A6E6M5_TANFO</name>
<protein>
    <recommendedName>
        <fullName evidence="5">Putative pre-16S rRNA nuclease</fullName>
        <ecNumber evidence="5">3.1.-.-</ecNumber>
    </recommendedName>
</protein>
<dbReference type="SUPFAM" id="SSF53098">
    <property type="entry name" value="Ribonuclease H-like"/>
    <property type="match status" value="1"/>
</dbReference>
<dbReference type="InterPro" id="IPR005227">
    <property type="entry name" value="YqgF"/>
</dbReference>
<dbReference type="InterPro" id="IPR037027">
    <property type="entry name" value="YqgF/RNaseH-like_dom_sf"/>
</dbReference>
<dbReference type="GO" id="GO:0005829">
    <property type="term" value="C:cytosol"/>
    <property type="evidence" value="ECO:0007669"/>
    <property type="project" value="TreeGrafter"/>
</dbReference>
<evidence type="ECO:0000313" key="8">
    <source>
        <dbReference type="Proteomes" id="UP000219259"/>
    </source>
</evidence>
<evidence type="ECO:0000259" key="6">
    <source>
        <dbReference type="SMART" id="SM00732"/>
    </source>
</evidence>
<evidence type="ECO:0000313" key="7">
    <source>
        <dbReference type="EMBL" id="PDP42977.1"/>
    </source>
</evidence>
<proteinExistence type="inferred from homology"/>
<keyword evidence="1 5" id="KW-0963">Cytoplasm</keyword>
<comment type="function">
    <text evidence="5">Could be a nuclease involved in processing of the 5'-end of pre-16S rRNA.</text>
</comment>
<evidence type="ECO:0000256" key="3">
    <source>
        <dbReference type="ARBA" id="ARBA00022722"/>
    </source>
</evidence>
<comment type="caution">
    <text evidence="7">The sequence shown here is derived from an EMBL/GenBank/DDBJ whole genome shotgun (WGS) entry which is preliminary data.</text>
</comment>
<dbReference type="HAMAP" id="MF_00651">
    <property type="entry name" value="Nuclease_YqgF"/>
    <property type="match status" value="1"/>
</dbReference>
<dbReference type="AlphaFoldDB" id="A0A2A6E6M5"/>
<dbReference type="PANTHER" id="PTHR33317">
    <property type="entry name" value="POLYNUCLEOTIDYL TRANSFERASE, RIBONUCLEASE H-LIKE SUPERFAMILY PROTEIN"/>
    <property type="match status" value="1"/>
</dbReference>
<dbReference type="RefSeq" id="WP_014226154.1">
    <property type="nucleotide sequence ID" value="NZ_CAJPTF010000038.1"/>
</dbReference>
<dbReference type="Proteomes" id="UP000219259">
    <property type="component" value="Unassembled WGS sequence"/>
</dbReference>
<organism evidence="7 8">
    <name type="scientific">Tannerella forsythia</name>
    <name type="common">Bacteroides forsythus</name>
    <dbReference type="NCBI Taxonomy" id="28112"/>
    <lineage>
        <taxon>Bacteria</taxon>
        <taxon>Pseudomonadati</taxon>
        <taxon>Bacteroidota</taxon>
        <taxon>Bacteroidia</taxon>
        <taxon>Bacteroidales</taxon>
        <taxon>Tannerellaceae</taxon>
        <taxon>Tannerella</taxon>
    </lineage>
</organism>